<evidence type="ECO:0000313" key="4">
    <source>
        <dbReference type="Proteomes" id="UP000295063"/>
    </source>
</evidence>
<comment type="caution">
    <text evidence="3">The sequence shown here is derived from an EMBL/GenBank/DDBJ whole genome shotgun (WGS) entry which is preliminary data.</text>
</comment>
<dbReference type="Pfam" id="PF01832">
    <property type="entry name" value="Glucosaminidase"/>
    <property type="match status" value="1"/>
</dbReference>
<evidence type="ECO:0000313" key="3">
    <source>
        <dbReference type="EMBL" id="TCL35393.1"/>
    </source>
</evidence>
<dbReference type="Proteomes" id="UP000295063">
    <property type="component" value="Unassembled WGS sequence"/>
</dbReference>
<dbReference type="PRINTS" id="PR01002">
    <property type="entry name" value="FLGFLGJ"/>
</dbReference>
<dbReference type="InterPro" id="IPR002901">
    <property type="entry name" value="MGlyc_endo_b_GlcNAc-like_dom"/>
</dbReference>
<evidence type="ECO:0000259" key="2">
    <source>
        <dbReference type="SMART" id="SM00047"/>
    </source>
</evidence>
<dbReference type="AlphaFoldDB" id="A0A4R1PU16"/>
<dbReference type="GO" id="GO:0004040">
    <property type="term" value="F:amidase activity"/>
    <property type="evidence" value="ECO:0007669"/>
    <property type="project" value="InterPro"/>
</dbReference>
<protein>
    <submittedName>
        <fullName evidence="3">Flagellum-specific peptidoglycan hydrolase FlgJ</fullName>
    </submittedName>
</protein>
<feature type="domain" description="Mannosyl-glycoprotein endo-beta-N-acetylglucosamidase-like" evidence="2">
    <location>
        <begin position="2"/>
        <end position="146"/>
    </location>
</feature>
<dbReference type="Gene3D" id="1.10.530.10">
    <property type="match status" value="1"/>
</dbReference>
<organism evidence="3 4">
    <name type="scientific">Anaerospora hongkongensis</name>
    <dbReference type="NCBI Taxonomy" id="244830"/>
    <lineage>
        <taxon>Bacteria</taxon>
        <taxon>Bacillati</taxon>
        <taxon>Bacillota</taxon>
        <taxon>Negativicutes</taxon>
        <taxon>Selenomonadales</taxon>
        <taxon>Sporomusaceae</taxon>
        <taxon>Anaerospora</taxon>
    </lineage>
</organism>
<evidence type="ECO:0000256" key="1">
    <source>
        <dbReference type="ARBA" id="ARBA00022801"/>
    </source>
</evidence>
<keyword evidence="1 3" id="KW-0378">Hydrolase</keyword>
<reference evidence="3 4" key="1">
    <citation type="submission" date="2019-03" db="EMBL/GenBank/DDBJ databases">
        <title>Genomic Encyclopedia of Type Strains, Phase IV (KMG-IV): sequencing the most valuable type-strain genomes for metagenomic binning, comparative biology and taxonomic classification.</title>
        <authorList>
            <person name="Goeker M."/>
        </authorList>
    </citation>
    <scope>NUCLEOTIDE SEQUENCE [LARGE SCALE GENOMIC DNA]</scope>
    <source>
        <strain evidence="3 4">DSM 15969</strain>
    </source>
</reference>
<dbReference type="EMBL" id="SLUI01000012">
    <property type="protein sequence ID" value="TCL35393.1"/>
    <property type="molecule type" value="Genomic_DNA"/>
</dbReference>
<proteinExistence type="predicted"/>
<keyword evidence="4" id="KW-1185">Reference proteome</keyword>
<dbReference type="RefSeq" id="WP_132082495.1">
    <property type="nucleotide sequence ID" value="NZ_DAIMLW010000169.1"/>
</dbReference>
<dbReference type="SMART" id="SM00047">
    <property type="entry name" value="LYZ2"/>
    <property type="match status" value="1"/>
</dbReference>
<sequence length="152" mass="17003">MDPDEFIAWLAPAACSVCPAYRLPVSVCVAQAALESGWGKYRIGNYNLFGRKYNGSGSYIEEVTEEYINGEWLTVTAKFQDYTSLGEAVEDWCILITQEPAYALCLDFLDNVEQFVYTLAPVYATDPNYADKILATINANNLTQYDGRQPPN</sequence>
<name>A0A4R1PU16_9FIRM</name>
<dbReference type="OrthoDB" id="37530at2"/>
<gene>
    <name evidence="3" type="ORF">EV210_11251</name>
</gene>
<dbReference type="GO" id="GO:0071973">
    <property type="term" value="P:bacterial-type flagellum-dependent cell motility"/>
    <property type="evidence" value="ECO:0007669"/>
    <property type="project" value="TreeGrafter"/>
</dbReference>
<dbReference type="PANTHER" id="PTHR33308">
    <property type="entry name" value="PEPTIDOGLYCAN HYDROLASE FLGJ"/>
    <property type="match status" value="1"/>
</dbReference>
<accession>A0A4R1PU16</accession>
<dbReference type="PANTHER" id="PTHR33308:SF9">
    <property type="entry name" value="PEPTIDOGLYCAN HYDROLASE FLGJ"/>
    <property type="match status" value="1"/>
</dbReference>
<dbReference type="InterPro" id="IPR051056">
    <property type="entry name" value="Glycosyl_Hydrolase_73"/>
</dbReference>
<dbReference type="Gene3D" id="4.10.80.30">
    <property type="entry name" value="DNA polymerase, domain 6"/>
    <property type="match status" value="1"/>
</dbReference>